<evidence type="ECO:0000313" key="2">
    <source>
        <dbReference type="Proteomes" id="UP000011135"/>
    </source>
</evidence>
<evidence type="ECO:0008006" key="3">
    <source>
        <dbReference type="Google" id="ProtNLM"/>
    </source>
</evidence>
<evidence type="ECO:0000313" key="1">
    <source>
        <dbReference type="EMBL" id="ELR69788.1"/>
    </source>
</evidence>
<organism evidence="1 2">
    <name type="scientific">Fulvivirga imtechensis AK7</name>
    <dbReference type="NCBI Taxonomy" id="1237149"/>
    <lineage>
        <taxon>Bacteria</taxon>
        <taxon>Pseudomonadati</taxon>
        <taxon>Bacteroidota</taxon>
        <taxon>Cytophagia</taxon>
        <taxon>Cytophagales</taxon>
        <taxon>Fulvivirgaceae</taxon>
        <taxon>Fulvivirga</taxon>
    </lineage>
</organism>
<keyword evidence="2" id="KW-1185">Reference proteome</keyword>
<gene>
    <name evidence="1" type="ORF">C900_04635</name>
</gene>
<reference evidence="1 2" key="1">
    <citation type="submission" date="2012-12" db="EMBL/GenBank/DDBJ databases">
        <title>Genome assembly of Fulvivirga imtechensis AK7.</title>
        <authorList>
            <person name="Nupur N."/>
            <person name="Khatri I."/>
            <person name="Kumar R."/>
            <person name="Subramanian S."/>
            <person name="Pinnaka A."/>
        </authorList>
    </citation>
    <scope>NUCLEOTIDE SEQUENCE [LARGE SCALE GENOMIC DNA]</scope>
    <source>
        <strain evidence="1 2">AK7</strain>
    </source>
</reference>
<accession>L8JNQ2</accession>
<sequence>MPGELEYETNREAFFTMGVNAMVGVEYRWLAVPITISLDFKPYLDFAGMRYANLRFWDTAIAVKYVF</sequence>
<dbReference type="EMBL" id="AMZN01000068">
    <property type="protein sequence ID" value="ELR69788.1"/>
    <property type="molecule type" value="Genomic_DNA"/>
</dbReference>
<proteinExistence type="predicted"/>
<dbReference type="Proteomes" id="UP000011135">
    <property type="component" value="Unassembled WGS sequence"/>
</dbReference>
<dbReference type="STRING" id="1237149.C900_04635"/>
<name>L8JNQ2_9BACT</name>
<protein>
    <recommendedName>
        <fullName evidence="3">Outer membrane protein beta-barrel domain-containing protein</fullName>
    </recommendedName>
</protein>
<dbReference type="AlphaFoldDB" id="L8JNQ2"/>
<comment type="caution">
    <text evidence="1">The sequence shown here is derived from an EMBL/GenBank/DDBJ whole genome shotgun (WGS) entry which is preliminary data.</text>
</comment>